<evidence type="ECO:0000313" key="2">
    <source>
        <dbReference type="Proteomes" id="UP000315017"/>
    </source>
</evidence>
<dbReference type="PANTHER" id="PTHR43737:SF1">
    <property type="entry name" value="DUF1501 DOMAIN-CONTAINING PROTEIN"/>
    <property type="match status" value="1"/>
</dbReference>
<evidence type="ECO:0008006" key="3">
    <source>
        <dbReference type="Google" id="ProtNLM"/>
    </source>
</evidence>
<protein>
    <recommendedName>
        <fullName evidence="3">DUF1501 domain-containing protein</fullName>
    </recommendedName>
</protein>
<dbReference type="RefSeq" id="WP_145087889.1">
    <property type="nucleotide sequence ID" value="NZ_CP036274.1"/>
</dbReference>
<dbReference type="AlphaFoldDB" id="A0A517Y9U7"/>
<dbReference type="SUPFAM" id="SSF53649">
    <property type="entry name" value="Alkaline phosphatase-like"/>
    <property type="match status" value="1"/>
</dbReference>
<dbReference type="Proteomes" id="UP000315017">
    <property type="component" value="Chromosome"/>
</dbReference>
<dbReference type="EMBL" id="CP036274">
    <property type="protein sequence ID" value="QDU27010.1"/>
    <property type="molecule type" value="Genomic_DNA"/>
</dbReference>
<dbReference type="OrthoDB" id="127333at2"/>
<dbReference type="Pfam" id="PF07394">
    <property type="entry name" value="DUF1501"/>
    <property type="match status" value="1"/>
</dbReference>
<dbReference type="KEGG" id="aagg:ETAA8_20940"/>
<accession>A0A517Y9U7</accession>
<reference evidence="1 2" key="1">
    <citation type="submission" date="2019-02" db="EMBL/GenBank/DDBJ databases">
        <title>Deep-cultivation of Planctomycetes and their phenomic and genomic characterization uncovers novel biology.</title>
        <authorList>
            <person name="Wiegand S."/>
            <person name="Jogler M."/>
            <person name="Boedeker C."/>
            <person name="Pinto D."/>
            <person name="Vollmers J."/>
            <person name="Rivas-Marin E."/>
            <person name="Kohn T."/>
            <person name="Peeters S.H."/>
            <person name="Heuer A."/>
            <person name="Rast P."/>
            <person name="Oberbeckmann S."/>
            <person name="Bunk B."/>
            <person name="Jeske O."/>
            <person name="Meyerdierks A."/>
            <person name="Storesund J.E."/>
            <person name="Kallscheuer N."/>
            <person name="Luecker S."/>
            <person name="Lage O.M."/>
            <person name="Pohl T."/>
            <person name="Merkel B.J."/>
            <person name="Hornburger P."/>
            <person name="Mueller R.-W."/>
            <person name="Bruemmer F."/>
            <person name="Labrenz M."/>
            <person name="Spormann A.M."/>
            <person name="Op den Camp H."/>
            <person name="Overmann J."/>
            <person name="Amann R."/>
            <person name="Jetten M.S.M."/>
            <person name="Mascher T."/>
            <person name="Medema M.H."/>
            <person name="Devos D.P."/>
            <person name="Kaster A.-K."/>
            <person name="Ovreas L."/>
            <person name="Rohde M."/>
            <person name="Galperin M.Y."/>
            <person name="Jogler C."/>
        </authorList>
    </citation>
    <scope>NUCLEOTIDE SEQUENCE [LARGE SCALE GENOMIC DNA]</scope>
    <source>
        <strain evidence="1 2">ETA_A8</strain>
    </source>
</reference>
<dbReference type="InterPro" id="IPR006311">
    <property type="entry name" value="TAT_signal"/>
</dbReference>
<keyword evidence="2" id="KW-1185">Reference proteome</keyword>
<gene>
    <name evidence="1" type="ORF">ETAA8_20940</name>
</gene>
<dbReference type="InterPro" id="IPR017850">
    <property type="entry name" value="Alkaline_phosphatase_core_sf"/>
</dbReference>
<organism evidence="1 2">
    <name type="scientific">Anatilimnocola aggregata</name>
    <dbReference type="NCBI Taxonomy" id="2528021"/>
    <lineage>
        <taxon>Bacteria</taxon>
        <taxon>Pseudomonadati</taxon>
        <taxon>Planctomycetota</taxon>
        <taxon>Planctomycetia</taxon>
        <taxon>Pirellulales</taxon>
        <taxon>Pirellulaceae</taxon>
        <taxon>Anatilimnocola</taxon>
    </lineage>
</organism>
<name>A0A517Y9U7_9BACT</name>
<proteinExistence type="predicted"/>
<dbReference type="InterPro" id="IPR010869">
    <property type="entry name" value="DUF1501"/>
</dbReference>
<dbReference type="PANTHER" id="PTHR43737">
    <property type="entry name" value="BLL7424 PROTEIN"/>
    <property type="match status" value="1"/>
</dbReference>
<dbReference type="PROSITE" id="PS51318">
    <property type="entry name" value="TAT"/>
    <property type="match status" value="1"/>
</dbReference>
<sequence length="436" mass="47088">MNAHLKQITRRDILRVGSLGALGLSLIDLVRGRAVAEPALRPRAKNCILLWLDGGPSHLETFDLKPDAPAEVRGPFRAISTAVPGIQISELLPRTARITGKLALVRSLTSPLGEHGLANHYLLTGYQPSPVLQYPSYGSVLSHVRQVESILPPYIAVPESRSPAGAGYLSSAHEPFATGSDPSKPEFRVRDLERFPGVTEARLNRRREYLAEFERAQAAVEGTTASTDPTFEQAYRLVTSTAAKRAFDLSAETAEVRAGYGPRMFGQSCLLARRLVERGVPFVTVWNTGWDTHDGLTLQLRDGYSGAKTGVGLIPTFDLGFSALIEDLDQRGLLAETLVIAMGEFGRTPKLNTRGGRDHWPRVFSALLAGAGINGGKVIGASDRVGESPQDRPITPADLAATIYTLLGIDPQQTLPTADGRPVRVNTGGQLIHELI</sequence>
<evidence type="ECO:0000313" key="1">
    <source>
        <dbReference type="EMBL" id="QDU27010.1"/>
    </source>
</evidence>